<comment type="cofactor">
    <cofactor evidence="1">
        <name>Mg(2+)</name>
        <dbReference type="ChEBI" id="CHEBI:18420"/>
    </cofactor>
</comment>
<dbReference type="GO" id="GO:0016787">
    <property type="term" value="F:hydrolase activity"/>
    <property type="evidence" value="ECO:0007669"/>
    <property type="project" value="UniProtKB-KW"/>
</dbReference>
<dbReference type="EMBL" id="CP041614">
    <property type="protein sequence ID" value="QDO83500.1"/>
    <property type="molecule type" value="Genomic_DNA"/>
</dbReference>
<dbReference type="SUPFAM" id="SSF55811">
    <property type="entry name" value="Nudix"/>
    <property type="match status" value="1"/>
</dbReference>
<dbReference type="Proteomes" id="UP000315947">
    <property type="component" value="Chromosome"/>
</dbReference>
<evidence type="ECO:0000256" key="4">
    <source>
        <dbReference type="ARBA" id="ARBA00022842"/>
    </source>
</evidence>
<evidence type="ECO:0000256" key="3">
    <source>
        <dbReference type="ARBA" id="ARBA00022801"/>
    </source>
</evidence>
<dbReference type="NCBIfam" id="NF011963">
    <property type="entry name" value="PRK15434.1"/>
    <property type="match status" value="1"/>
</dbReference>
<evidence type="ECO:0000313" key="7">
    <source>
        <dbReference type="Proteomes" id="UP000315947"/>
    </source>
</evidence>
<dbReference type="Pfam" id="PF00293">
    <property type="entry name" value="NUDIX"/>
    <property type="match status" value="1"/>
</dbReference>
<name>A0ABX5WWP2_9GAMM</name>
<sequence>MYLDEDVFSLIVANTPLVSIDLIVLNEKKQILLGKRINKPAQNHWFVPGGRILKDETLAQAFKRLTRIELGNEIDITQAVLLGPYEHFYPDNFYNEEYSTHYIALGYQLSLELSLLQLPKRQHAHYQWFDGNELLSRDDVHLHTKWYFA</sequence>
<dbReference type="Gene3D" id="3.90.79.10">
    <property type="entry name" value="Nucleoside Triphosphate Pyrophosphohydrolase"/>
    <property type="match status" value="1"/>
</dbReference>
<keyword evidence="7" id="KW-1185">Reference proteome</keyword>
<keyword evidence="4" id="KW-0460">Magnesium</keyword>
<dbReference type="InterPro" id="IPR015797">
    <property type="entry name" value="NUDIX_hydrolase-like_dom_sf"/>
</dbReference>
<feature type="domain" description="Nudix hydrolase" evidence="5">
    <location>
        <begin position="13"/>
        <end position="149"/>
    </location>
</feature>
<accession>A0ABX5WWP2</accession>
<reference evidence="6 7" key="1">
    <citation type="submission" date="2019-07" db="EMBL/GenBank/DDBJ databases">
        <title>Shewanella sp. YLB-06 whole genomic sequence.</title>
        <authorList>
            <person name="Yu L."/>
        </authorList>
    </citation>
    <scope>NUCLEOTIDE SEQUENCE [LARGE SCALE GENOMIC DNA]</scope>
    <source>
        <strain evidence="6 7">YLB-06</strain>
    </source>
</reference>
<organism evidence="6 7">
    <name type="scientific">Shewanella psychropiezotolerans</name>
    <dbReference type="NCBI Taxonomy" id="2593655"/>
    <lineage>
        <taxon>Bacteria</taxon>
        <taxon>Pseudomonadati</taxon>
        <taxon>Pseudomonadota</taxon>
        <taxon>Gammaproteobacteria</taxon>
        <taxon>Alteromonadales</taxon>
        <taxon>Shewanellaceae</taxon>
        <taxon>Shewanella</taxon>
    </lineage>
</organism>
<dbReference type="CDD" id="cd03430">
    <property type="entry name" value="NUDIX_GDPMH_NudD"/>
    <property type="match status" value="1"/>
</dbReference>
<dbReference type="PANTHER" id="PTHR43046">
    <property type="entry name" value="GDP-MANNOSE MANNOSYL HYDROLASE"/>
    <property type="match status" value="1"/>
</dbReference>
<gene>
    <name evidence="6" type="ORF">FM037_09940</name>
</gene>
<dbReference type="PANTHER" id="PTHR43046:SF12">
    <property type="entry name" value="GDP-MANNOSE MANNOSYL HYDROLASE"/>
    <property type="match status" value="1"/>
</dbReference>
<dbReference type="RefSeq" id="WP_144045876.1">
    <property type="nucleotide sequence ID" value="NZ_CP041614.1"/>
</dbReference>
<dbReference type="InterPro" id="IPR033715">
    <property type="entry name" value="GDPMH"/>
</dbReference>
<keyword evidence="2" id="KW-0479">Metal-binding</keyword>
<dbReference type="PROSITE" id="PS51462">
    <property type="entry name" value="NUDIX"/>
    <property type="match status" value="1"/>
</dbReference>
<evidence type="ECO:0000256" key="1">
    <source>
        <dbReference type="ARBA" id="ARBA00001946"/>
    </source>
</evidence>
<evidence type="ECO:0000256" key="2">
    <source>
        <dbReference type="ARBA" id="ARBA00022723"/>
    </source>
</evidence>
<evidence type="ECO:0000259" key="5">
    <source>
        <dbReference type="PROSITE" id="PS51462"/>
    </source>
</evidence>
<keyword evidence="3 6" id="KW-0378">Hydrolase</keyword>
<dbReference type="PIRSF" id="PIRSF037599">
    <property type="entry name" value="GDPMH"/>
    <property type="match status" value="1"/>
</dbReference>
<protein>
    <submittedName>
        <fullName evidence="6">GDP-mannose mannosyl hydrolase</fullName>
    </submittedName>
</protein>
<proteinExistence type="predicted"/>
<dbReference type="InterPro" id="IPR000086">
    <property type="entry name" value="NUDIX_hydrolase_dom"/>
</dbReference>
<evidence type="ECO:0000313" key="6">
    <source>
        <dbReference type="EMBL" id="QDO83500.1"/>
    </source>
</evidence>